<dbReference type="AlphaFoldDB" id="K7MC74"/>
<reference evidence="17" key="3">
    <citation type="submission" date="2018-07" db="EMBL/GenBank/DDBJ databases">
        <title>WGS assembly of Glycine max.</title>
        <authorList>
            <person name="Schmutz J."/>
            <person name="Cannon S."/>
            <person name="Schlueter J."/>
            <person name="Ma J."/>
            <person name="Mitros T."/>
            <person name="Nelson W."/>
            <person name="Hyten D."/>
            <person name="Song Q."/>
            <person name="Thelen J."/>
            <person name="Cheng J."/>
            <person name="Xu D."/>
            <person name="Hellsten U."/>
            <person name="May G."/>
            <person name="Yu Y."/>
            <person name="Sakurai T."/>
            <person name="Umezawa T."/>
            <person name="Bhattacharyya M."/>
            <person name="Sandhu D."/>
            <person name="Valliyodan B."/>
            <person name="Lindquist E."/>
            <person name="Peto M."/>
            <person name="Grant D."/>
            <person name="Shu S."/>
            <person name="Goodstein D."/>
            <person name="Barry K."/>
            <person name="Futrell-Griggs M."/>
            <person name="Abernathy B."/>
            <person name="Du J."/>
            <person name="Tian Z."/>
            <person name="Zhu L."/>
            <person name="Gill N."/>
            <person name="Joshi T."/>
            <person name="Libault M."/>
            <person name="Sethuraman A."/>
            <person name="Zhang X."/>
            <person name="Shinozaki K."/>
            <person name="Nguyen H."/>
            <person name="Wing R."/>
            <person name="Cregan P."/>
            <person name="Specht J."/>
            <person name="Grimwood J."/>
            <person name="Rokhsar D."/>
            <person name="Stacey G."/>
            <person name="Shoemaker R."/>
            <person name="Jackson S."/>
        </authorList>
    </citation>
    <scope>NUCLEOTIDE SEQUENCE</scope>
    <source>
        <tissue evidence="17">Callus</tissue>
    </source>
</reference>
<keyword evidence="5 14" id="KW-0812">Transmembrane</keyword>
<evidence type="ECO:0000256" key="2">
    <source>
        <dbReference type="ARBA" id="ARBA00007975"/>
    </source>
</evidence>
<evidence type="ECO:0000256" key="1">
    <source>
        <dbReference type="ARBA" id="ARBA00004141"/>
    </source>
</evidence>
<dbReference type="Gene3D" id="3.40.50.80">
    <property type="entry name" value="Nucleotide-binding domain of ferredoxin-NADP reductase (FNR) module"/>
    <property type="match status" value="1"/>
</dbReference>
<dbReference type="SMR" id="K7MC74"/>
<dbReference type="RefSeq" id="XP_014622949.1">
    <property type="nucleotide sequence ID" value="XM_014767463.2"/>
</dbReference>
<dbReference type="InterPro" id="IPR002048">
    <property type="entry name" value="EF_hand_dom"/>
</dbReference>
<dbReference type="HOGENOM" id="CLU_005646_6_0_1"/>
<evidence type="ECO:0000256" key="3">
    <source>
        <dbReference type="ARBA" id="ARBA00022559"/>
    </source>
</evidence>
<dbReference type="FunFam" id="2.40.30.10:FF:000019">
    <property type="entry name" value="Respiratory burst oxidase homolog A"/>
    <property type="match status" value="1"/>
</dbReference>
<dbReference type="PROSITE" id="PS00018">
    <property type="entry name" value="EF_HAND_1"/>
    <property type="match status" value="1"/>
</dbReference>
<dbReference type="OrthoDB" id="167398at2759"/>
<feature type="compositionally biased region" description="Gly residues" evidence="13">
    <location>
        <begin position="86"/>
        <end position="98"/>
    </location>
</feature>
<keyword evidence="8" id="KW-0106">Calcium</keyword>
<feature type="domain" description="FAD-binding FR-type" evidence="16">
    <location>
        <begin position="462"/>
        <end position="584"/>
    </location>
</feature>
<dbReference type="PANTHER" id="PTHR11972">
    <property type="entry name" value="NADPH OXIDASE"/>
    <property type="match status" value="1"/>
</dbReference>
<feature type="compositionally biased region" description="Low complexity" evidence="13">
    <location>
        <begin position="71"/>
        <end position="83"/>
    </location>
</feature>
<dbReference type="FunFam" id="3.40.50.80:FF:000028">
    <property type="entry name" value="Respiratory burst oxidase protein E"/>
    <property type="match status" value="1"/>
</dbReference>
<keyword evidence="4" id="KW-0285">Flavoprotein</keyword>
<evidence type="ECO:0000313" key="19">
    <source>
        <dbReference type="Proteomes" id="UP000008827"/>
    </source>
</evidence>
<keyword evidence="9" id="KW-0521">NADP</keyword>
<dbReference type="Proteomes" id="UP000008827">
    <property type="component" value="Chromosome 15"/>
</dbReference>
<feature type="compositionally biased region" description="Polar residues" evidence="13">
    <location>
        <begin position="623"/>
        <end position="633"/>
    </location>
</feature>
<keyword evidence="19" id="KW-1185">Reference proteome</keyword>
<comment type="subcellular location">
    <subcellularLocation>
        <location evidence="1">Membrane</location>
        <topology evidence="1">Multi-pass membrane protein</topology>
    </subcellularLocation>
</comment>
<dbReference type="InterPro" id="IPR018247">
    <property type="entry name" value="EF_Hand_1_Ca_BS"/>
</dbReference>
<dbReference type="InterPro" id="IPR011992">
    <property type="entry name" value="EF-hand-dom_pair"/>
</dbReference>
<dbReference type="Pfam" id="PF08414">
    <property type="entry name" value="NADPH_Ox"/>
    <property type="match status" value="1"/>
</dbReference>
<dbReference type="Gramene" id="KRH12606">
    <property type="protein sequence ID" value="KRH12606"/>
    <property type="gene ID" value="GLYMA_15G182000"/>
</dbReference>
<accession>K7MC74</accession>
<dbReference type="CDD" id="cd00051">
    <property type="entry name" value="EFh"/>
    <property type="match status" value="1"/>
</dbReference>
<dbReference type="SUPFAM" id="SSF47473">
    <property type="entry name" value="EF-hand"/>
    <property type="match status" value="1"/>
</dbReference>
<evidence type="ECO:0000256" key="12">
    <source>
        <dbReference type="ARBA" id="ARBA00023136"/>
    </source>
</evidence>
<evidence type="ECO:0000256" key="11">
    <source>
        <dbReference type="ARBA" id="ARBA00023002"/>
    </source>
</evidence>
<dbReference type="PROSITE" id="PS51384">
    <property type="entry name" value="FAD_FR"/>
    <property type="match status" value="1"/>
</dbReference>
<evidence type="ECO:0000256" key="7">
    <source>
        <dbReference type="ARBA" id="ARBA00022827"/>
    </source>
</evidence>
<keyword evidence="11" id="KW-0560">Oxidoreductase</keyword>
<evidence type="ECO:0000313" key="17">
    <source>
        <dbReference type="EMBL" id="KRH12606.1"/>
    </source>
</evidence>
<name>K7MC74_SOYBN</name>
<gene>
    <name evidence="18" type="primary">LOC100796455</name>
    <name evidence="17" type="ORF">GLYMA_15G182000</name>
</gene>
<organism evidence="17">
    <name type="scientific">Glycine max</name>
    <name type="common">Soybean</name>
    <name type="synonym">Glycine hispida</name>
    <dbReference type="NCBI Taxonomy" id="3847"/>
    <lineage>
        <taxon>Eukaryota</taxon>
        <taxon>Viridiplantae</taxon>
        <taxon>Streptophyta</taxon>
        <taxon>Embryophyta</taxon>
        <taxon>Tracheophyta</taxon>
        <taxon>Spermatophyta</taxon>
        <taxon>Magnoliopsida</taxon>
        <taxon>eudicotyledons</taxon>
        <taxon>Gunneridae</taxon>
        <taxon>Pentapetalae</taxon>
        <taxon>rosids</taxon>
        <taxon>fabids</taxon>
        <taxon>Fabales</taxon>
        <taxon>Fabaceae</taxon>
        <taxon>Papilionoideae</taxon>
        <taxon>50 kb inversion clade</taxon>
        <taxon>NPAAA clade</taxon>
        <taxon>indigoferoid/millettioid clade</taxon>
        <taxon>Phaseoleae</taxon>
        <taxon>Glycine</taxon>
        <taxon>Glycine subgen. Soja</taxon>
    </lineage>
</organism>
<dbReference type="Pfam" id="PF08022">
    <property type="entry name" value="FAD_binding_8"/>
    <property type="match status" value="1"/>
</dbReference>
<feature type="domain" description="EF-hand" evidence="15">
    <location>
        <begin position="246"/>
        <end position="281"/>
    </location>
</feature>
<dbReference type="GO" id="GO:0016020">
    <property type="term" value="C:membrane"/>
    <property type="evidence" value="ECO:0007669"/>
    <property type="project" value="UniProtKB-SubCell"/>
</dbReference>
<feature type="region of interest" description="Disordered" evidence="13">
    <location>
        <begin position="623"/>
        <end position="655"/>
    </location>
</feature>
<dbReference type="InterPro" id="IPR013112">
    <property type="entry name" value="FAD-bd_8"/>
</dbReference>
<dbReference type="EnsemblPlants" id="KRH12606">
    <property type="protein sequence ID" value="KRH12606"/>
    <property type="gene ID" value="GLYMA_15G182000"/>
</dbReference>
<dbReference type="SFLD" id="SFLDG01169">
    <property type="entry name" value="NADPH_oxidase_subgroup_(NOX)"/>
    <property type="match status" value="1"/>
</dbReference>
<dbReference type="EMBL" id="CM000848">
    <property type="protein sequence ID" value="KRH12606.1"/>
    <property type="molecule type" value="Genomic_DNA"/>
</dbReference>
<feature type="transmembrane region" description="Helical" evidence="14">
    <location>
        <begin position="590"/>
        <end position="607"/>
    </location>
</feature>
<feature type="transmembrane region" description="Helical" evidence="14">
    <location>
        <begin position="367"/>
        <end position="386"/>
    </location>
</feature>
<dbReference type="Gene3D" id="1.10.238.10">
    <property type="entry name" value="EF-hand"/>
    <property type="match status" value="1"/>
</dbReference>
<evidence type="ECO:0000256" key="8">
    <source>
        <dbReference type="ARBA" id="ARBA00022837"/>
    </source>
</evidence>
<dbReference type="ExpressionAtlas" id="K7MC74">
    <property type="expression patterns" value="baseline and differential"/>
</dbReference>
<dbReference type="InterPro" id="IPR039261">
    <property type="entry name" value="FNR_nucleotide-bd"/>
</dbReference>
<feature type="region of interest" description="Disordered" evidence="13">
    <location>
        <begin position="71"/>
        <end position="100"/>
    </location>
</feature>
<dbReference type="InterPro" id="IPR050369">
    <property type="entry name" value="RBOH/FRE"/>
</dbReference>
<keyword evidence="12 14" id="KW-0472">Membrane</keyword>
<dbReference type="InterPro" id="IPR013623">
    <property type="entry name" value="NADPH_Ox"/>
</dbReference>
<dbReference type="InterPro" id="IPR000778">
    <property type="entry name" value="Cyt_b245_heavy_chain"/>
</dbReference>
<evidence type="ECO:0000256" key="14">
    <source>
        <dbReference type="SAM" id="Phobius"/>
    </source>
</evidence>
<evidence type="ECO:0000259" key="15">
    <source>
        <dbReference type="PROSITE" id="PS50222"/>
    </source>
</evidence>
<dbReference type="PANTHER" id="PTHR11972:SF44">
    <property type="entry name" value="RESPIRATORY BURST OXIDASE HOMOLOG PROTEIN E"/>
    <property type="match status" value="1"/>
</dbReference>
<dbReference type="CDD" id="cd06186">
    <property type="entry name" value="NOX_Duox_like_FAD_NADP"/>
    <property type="match status" value="1"/>
</dbReference>
<evidence type="ECO:0000256" key="4">
    <source>
        <dbReference type="ARBA" id="ARBA00022630"/>
    </source>
</evidence>
<keyword evidence="6" id="KW-0479">Metal-binding</keyword>
<dbReference type="GO" id="GO:0050664">
    <property type="term" value="F:oxidoreductase activity, acting on NAD(P)H, oxygen as acceptor"/>
    <property type="evidence" value="ECO:0007669"/>
    <property type="project" value="InterPro"/>
</dbReference>
<dbReference type="PROSITE" id="PS50222">
    <property type="entry name" value="EF_HAND_2"/>
    <property type="match status" value="1"/>
</dbReference>
<keyword evidence="7" id="KW-0274">FAD</keyword>
<sequence length="794" mass="89081">MRTSSFRRCSTGEFDLQENFDASSPVTGGHAYGAMLPVFLNELRSNHHKELVEITLELENDAVVLCNVAPAPSSAPNASPSSSTTGGDGNGGGGGGGVARSLSITSRIRRKFPWLRSMSSASAESVTAASAAVEDPLVTARNARKMRVKLERTRSSAQRALKGLRFISKSGEATEELWRKVEERFNVLAKDGLLAREDFGECIGMEDSKEFAVCIFDALVRRKERRVSSINREELHEFWLQISDQSFDARLQIFFDMADSNEDGRITREEVQELIMLSASANKLSKLKEQADGYAALIMEELDPENLGYIEIIAFAIAVGIAVHAGNHLACDFPLLVNSSPEKFSLISSDFHNKRPTYKSLLTGVEGVTGISMVVLMAISFTLATHHFRRNALRLPSPFNRLTGFNAFWYSHHLFGLVYVLLLVHGTFLYLTHRWYQKTTWMYISVPLLLYLAERTLRTRRSAHYTVKILKVSGLPGNVFSLLMSKPNGFKYKSGQYIFLQCPKISPFEWHPFSITSAPGDDCLSVHIRTVGDWTQELKHLLTKEDDKLPSVNCHAKFGELMQLDQRGQPRLLVDGPYGAPAQDYQNFDVLLLIGLGIGATPFISILRDLLNNTRAMDELVVQESNTETSQTTRSDESSNSFTSSNVTPGGSKRSRRTTNAYFYWVTREPGSFEWFKGVMDEVAEMDHKGQIELHNYLTSVYEEGDARSTLITMIQALNHAKHGVDILSGTRVRTHFARPNWKEVFTKIASKHPFSTVGVFYCGMPVLAKELKKLSLELSHKTTTRFEFHKEYF</sequence>
<dbReference type="PRINTS" id="PR00466">
    <property type="entry name" value="GP91PHOX"/>
</dbReference>
<evidence type="ECO:0000256" key="13">
    <source>
        <dbReference type="SAM" id="MobiDB-lite"/>
    </source>
</evidence>
<feature type="transmembrane region" description="Helical" evidence="14">
    <location>
        <begin position="407"/>
        <end position="429"/>
    </location>
</feature>
<keyword evidence="10 14" id="KW-1133">Transmembrane helix</keyword>
<evidence type="ECO:0000259" key="16">
    <source>
        <dbReference type="PROSITE" id="PS51384"/>
    </source>
</evidence>
<evidence type="ECO:0000256" key="5">
    <source>
        <dbReference type="ARBA" id="ARBA00022692"/>
    </source>
</evidence>
<evidence type="ECO:0000256" key="6">
    <source>
        <dbReference type="ARBA" id="ARBA00022723"/>
    </source>
</evidence>
<dbReference type="InterPro" id="IPR017927">
    <property type="entry name" value="FAD-bd_FR_type"/>
</dbReference>
<dbReference type="InterPro" id="IPR017938">
    <property type="entry name" value="Riboflavin_synthase-like_b-brl"/>
</dbReference>
<dbReference type="GeneID" id="100796455"/>
<dbReference type="InterPro" id="IPR013121">
    <property type="entry name" value="Fe_red_NAD-bd_6"/>
</dbReference>
<dbReference type="SUPFAM" id="SSF52343">
    <property type="entry name" value="Ferredoxin reductase-like, C-terminal NADP-linked domain"/>
    <property type="match status" value="1"/>
</dbReference>
<evidence type="ECO:0000313" key="18">
    <source>
        <dbReference type="EnsemblPlants" id="KRH12606"/>
    </source>
</evidence>
<dbReference type="Pfam" id="PF08030">
    <property type="entry name" value="NAD_binding_6"/>
    <property type="match status" value="1"/>
</dbReference>
<dbReference type="GO" id="GO:0004601">
    <property type="term" value="F:peroxidase activity"/>
    <property type="evidence" value="ECO:0007669"/>
    <property type="project" value="UniProtKB-KW"/>
</dbReference>
<evidence type="ECO:0000256" key="10">
    <source>
        <dbReference type="ARBA" id="ARBA00022989"/>
    </source>
</evidence>
<comment type="similarity">
    <text evidence="2">Belongs to the RBOH (TC 5.B.1.3) family.</text>
</comment>
<protein>
    <submittedName>
        <fullName evidence="17 18">Uncharacterized protein</fullName>
    </submittedName>
</protein>
<dbReference type="GO" id="GO:0005509">
    <property type="term" value="F:calcium ion binding"/>
    <property type="evidence" value="ECO:0007669"/>
    <property type="project" value="InterPro"/>
</dbReference>
<keyword evidence="3" id="KW-0575">Peroxidase</keyword>
<reference evidence="18" key="2">
    <citation type="submission" date="2018-02" db="UniProtKB">
        <authorList>
            <consortium name="EnsemblPlants"/>
        </authorList>
    </citation>
    <scope>IDENTIFICATION</scope>
    <source>
        <strain evidence="18">Williams 82</strain>
    </source>
</reference>
<evidence type="ECO:0000256" key="9">
    <source>
        <dbReference type="ARBA" id="ARBA00022857"/>
    </source>
</evidence>
<dbReference type="Gene3D" id="2.40.30.10">
    <property type="entry name" value="Translation factors"/>
    <property type="match status" value="1"/>
</dbReference>
<reference evidence="17 18" key="1">
    <citation type="journal article" date="2010" name="Nature">
        <title>Genome sequence of the palaeopolyploid soybean.</title>
        <authorList>
            <person name="Schmutz J."/>
            <person name="Cannon S.B."/>
            <person name="Schlueter J."/>
            <person name="Ma J."/>
            <person name="Mitros T."/>
            <person name="Nelson W."/>
            <person name="Hyten D.L."/>
            <person name="Song Q."/>
            <person name="Thelen J.J."/>
            <person name="Cheng J."/>
            <person name="Xu D."/>
            <person name="Hellsten U."/>
            <person name="May G.D."/>
            <person name="Yu Y."/>
            <person name="Sakurai T."/>
            <person name="Umezawa T."/>
            <person name="Bhattacharyya M.K."/>
            <person name="Sandhu D."/>
            <person name="Valliyodan B."/>
            <person name="Lindquist E."/>
            <person name="Peto M."/>
            <person name="Grant D."/>
            <person name="Shu S."/>
            <person name="Goodstein D."/>
            <person name="Barry K."/>
            <person name="Futrell-Griggs M."/>
            <person name="Abernathy B."/>
            <person name="Du J."/>
            <person name="Tian Z."/>
            <person name="Zhu L."/>
            <person name="Gill N."/>
            <person name="Joshi T."/>
            <person name="Libault M."/>
            <person name="Sethuraman A."/>
            <person name="Zhang X.-C."/>
            <person name="Shinozaki K."/>
            <person name="Nguyen H.T."/>
            <person name="Wing R.A."/>
            <person name="Cregan P."/>
            <person name="Specht J."/>
            <person name="Grimwood J."/>
            <person name="Rokhsar D."/>
            <person name="Stacey G."/>
            <person name="Shoemaker R.C."/>
            <person name="Jackson S.A."/>
        </authorList>
    </citation>
    <scope>NUCLEOTIDE SEQUENCE [LARGE SCALE GENOMIC DNA]</scope>
    <source>
        <strain evidence="18">cv. Williams 82</strain>
        <tissue evidence="17">Callus</tissue>
    </source>
</reference>
<proteinExistence type="inferred from homology"/>
<dbReference type="SUPFAM" id="SSF63380">
    <property type="entry name" value="Riboflavin synthase domain-like"/>
    <property type="match status" value="1"/>
</dbReference>
<dbReference type="FunFam" id="1.10.238.10:FF:000049">
    <property type="entry name" value="Respiratory burst oxidase homolog A"/>
    <property type="match status" value="1"/>
</dbReference>